<reference evidence="1" key="1">
    <citation type="journal article" date="2021" name="Nat. Commun.">
        <title>Genetic determinants of endophytism in the Arabidopsis root mycobiome.</title>
        <authorList>
            <person name="Mesny F."/>
            <person name="Miyauchi S."/>
            <person name="Thiergart T."/>
            <person name="Pickel B."/>
            <person name="Atanasova L."/>
            <person name="Karlsson M."/>
            <person name="Huettel B."/>
            <person name="Barry K.W."/>
            <person name="Haridas S."/>
            <person name="Chen C."/>
            <person name="Bauer D."/>
            <person name="Andreopoulos W."/>
            <person name="Pangilinan J."/>
            <person name="LaButti K."/>
            <person name="Riley R."/>
            <person name="Lipzen A."/>
            <person name="Clum A."/>
            <person name="Drula E."/>
            <person name="Henrissat B."/>
            <person name="Kohler A."/>
            <person name="Grigoriev I.V."/>
            <person name="Martin F.M."/>
            <person name="Hacquard S."/>
        </authorList>
    </citation>
    <scope>NUCLEOTIDE SEQUENCE</scope>
    <source>
        <strain evidence="1">MPI-CAGE-AT-0021</strain>
    </source>
</reference>
<gene>
    <name evidence="1" type="ORF">B0J13DRAFT_531016</name>
</gene>
<evidence type="ECO:0000313" key="1">
    <source>
        <dbReference type="EMBL" id="KAH7126475.1"/>
    </source>
</evidence>
<dbReference type="Proteomes" id="UP000717696">
    <property type="component" value="Unassembled WGS sequence"/>
</dbReference>
<dbReference type="EMBL" id="JAGMUU010000023">
    <property type="protein sequence ID" value="KAH7126475.1"/>
    <property type="molecule type" value="Genomic_DNA"/>
</dbReference>
<dbReference type="OrthoDB" id="5396810at2759"/>
<dbReference type="SUPFAM" id="SSF89372">
    <property type="entry name" value="Fucose-specific lectin"/>
    <property type="match status" value="1"/>
</dbReference>
<proteinExistence type="predicted"/>
<name>A0A9P9DVG7_9HYPO</name>
<comment type="caution">
    <text evidence="1">The sequence shown here is derived from an EMBL/GenBank/DDBJ whole genome shotgun (WGS) entry which is preliminary data.</text>
</comment>
<evidence type="ECO:0008006" key="3">
    <source>
        <dbReference type="Google" id="ProtNLM"/>
    </source>
</evidence>
<sequence>MTYWAWTMRRYPFPHRENIRVFVLTTGNIINELEIDHPDKDTPWKRYRPGRGESLVTGNGSNIAAWRLNTGKVDDTPIVVVYQDGDRHLVHALSTNPVANDWTKVSMNGLSVAMTSGLAFTSFARDGNVSDIEWRFYIESNSQLMQVFLEPGSSNIDPFAFIFYSWFGKDQKLAVITSAPKTNFAGVCFDLTDLIVANINNNGGVIARWWDASEGDNWTSDEIPSIPDTPEGIEISEGFTAISGHGGRRMYGIVSGEIHEWSFESEAPLEWNYKGQVNTTLGGSGS</sequence>
<organism evidence="1 2">
    <name type="scientific">Dactylonectria estremocensis</name>
    <dbReference type="NCBI Taxonomy" id="1079267"/>
    <lineage>
        <taxon>Eukaryota</taxon>
        <taxon>Fungi</taxon>
        <taxon>Dikarya</taxon>
        <taxon>Ascomycota</taxon>
        <taxon>Pezizomycotina</taxon>
        <taxon>Sordariomycetes</taxon>
        <taxon>Hypocreomycetidae</taxon>
        <taxon>Hypocreales</taxon>
        <taxon>Nectriaceae</taxon>
        <taxon>Dactylonectria</taxon>
    </lineage>
</organism>
<dbReference type="Gene3D" id="2.120.10.70">
    <property type="entry name" value="Fucose-specific lectin"/>
    <property type="match status" value="1"/>
</dbReference>
<dbReference type="AlphaFoldDB" id="A0A9P9DVG7"/>
<protein>
    <recommendedName>
        <fullName evidence="3">Fucose-specific lectin</fullName>
    </recommendedName>
</protein>
<keyword evidence="2" id="KW-1185">Reference proteome</keyword>
<evidence type="ECO:0000313" key="2">
    <source>
        <dbReference type="Proteomes" id="UP000717696"/>
    </source>
</evidence>
<accession>A0A9P9DVG7</accession>